<evidence type="ECO:0000256" key="2">
    <source>
        <dbReference type="ARBA" id="ARBA00023002"/>
    </source>
</evidence>
<dbReference type="Proteomes" id="UP000468388">
    <property type="component" value="Unassembled WGS sequence"/>
</dbReference>
<dbReference type="PANTHER" id="PTHR43899">
    <property type="entry name" value="RH59310P"/>
    <property type="match status" value="1"/>
</dbReference>
<dbReference type="InterPro" id="IPR002347">
    <property type="entry name" value="SDR_fam"/>
</dbReference>
<dbReference type="PIRSF" id="PIRSF000126">
    <property type="entry name" value="11-beta-HSD1"/>
    <property type="match status" value="1"/>
</dbReference>
<sequence length="273" mass="30022">MRIIILAFIIYKILDFIWIYLRPSSIKKYLGKDTYALITGSTDGIGKAIAMELAGKGFNIILHGRNKEKLAIVKEEIKNLYPEIKVADILHDGSKPGRLQVDYPVAVLVNNVGTGPVAALENTEIDATINLNVLFPTHLTQDLLPHLSRPALILNVSSYAGLYPPPYLSVYAATKAYNNAFSKSLSVELDNVETISLITGSVHTASNQQPVTFMRPDSATYAKHVLSVIGCGKKSVYPYWPHAIQTSVLSLLPDKTVKKFISNLRQDSGTKII</sequence>
<dbReference type="InterPro" id="IPR036291">
    <property type="entry name" value="NAD(P)-bd_dom_sf"/>
</dbReference>
<dbReference type="InterPro" id="IPR051019">
    <property type="entry name" value="VLCFA-Steroid_DH"/>
</dbReference>
<evidence type="ECO:0000256" key="1">
    <source>
        <dbReference type="ARBA" id="ARBA00006484"/>
    </source>
</evidence>
<evidence type="ECO:0000313" key="5">
    <source>
        <dbReference type="Proteomes" id="UP000468388"/>
    </source>
</evidence>
<dbReference type="SUPFAM" id="SSF51735">
    <property type="entry name" value="NAD(P)-binding Rossmann-fold domains"/>
    <property type="match status" value="1"/>
</dbReference>
<comment type="caution">
    <text evidence="4">The sequence shown here is derived from an EMBL/GenBank/DDBJ whole genome shotgun (WGS) entry which is preliminary data.</text>
</comment>
<dbReference type="GO" id="GO:0016491">
    <property type="term" value="F:oxidoreductase activity"/>
    <property type="evidence" value="ECO:0007669"/>
    <property type="project" value="UniProtKB-KW"/>
</dbReference>
<evidence type="ECO:0000256" key="3">
    <source>
        <dbReference type="RuleBase" id="RU000363"/>
    </source>
</evidence>
<dbReference type="OrthoDB" id="9808814at2"/>
<reference evidence="4 5" key="1">
    <citation type="submission" date="2019-12" db="EMBL/GenBank/DDBJ databases">
        <title>The draft genomic sequence of strain Chitinophaga oryziterrae JCM 16595.</title>
        <authorList>
            <person name="Zhang X."/>
        </authorList>
    </citation>
    <scope>NUCLEOTIDE SEQUENCE [LARGE SCALE GENOMIC DNA]</scope>
    <source>
        <strain evidence="4 5">JCM 16595</strain>
    </source>
</reference>
<dbReference type="RefSeq" id="WP_157299403.1">
    <property type="nucleotide sequence ID" value="NZ_BAAAZB010000010.1"/>
</dbReference>
<dbReference type="AlphaFoldDB" id="A0A6N8J973"/>
<dbReference type="Gene3D" id="3.40.50.720">
    <property type="entry name" value="NAD(P)-binding Rossmann-like Domain"/>
    <property type="match status" value="1"/>
</dbReference>
<dbReference type="Pfam" id="PF00106">
    <property type="entry name" value="adh_short"/>
    <property type="match status" value="1"/>
</dbReference>
<accession>A0A6N8J973</accession>
<comment type="similarity">
    <text evidence="1 3">Belongs to the short-chain dehydrogenases/reductases (SDR) family.</text>
</comment>
<protein>
    <submittedName>
        <fullName evidence="4">SDR family NAD(P)-dependent oxidoreductase</fullName>
    </submittedName>
</protein>
<dbReference type="EMBL" id="WRXO01000002">
    <property type="protein sequence ID" value="MVT40769.1"/>
    <property type="molecule type" value="Genomic_DNA"/>
</dbReference>
<name>A0A6N8J973_9BACT</name>
<proteinExistence type="inferred from homology"/>
<evidence type="ECO:0000313" key="4">
    <source>
        <dbReference type="EMBL" id="MVT40769.1"/>
    </source>
</evidence>
<dbReference type="PRINTS" id="PR00080">
    <property type="entry name" value="SDRFAMILY"/>
</dbReference>
<gene>
    <name evidence="4" type="ORF">GO495_09285</name>
</gene>
<keyword evidence="5" id="KW-1185">Reference proteome</keyword>
<organism evidence="4 5">
    <name type="scientific">Chitinophaga oryziterrae</name>
    <dbReference type="NCBI Taxonomy" id="1031224"/>
    <lineage>
        <taxon>Bacteria</taxon>
        <taxon>Pseudomonadati</taxon>
        <taxon>Bacteroidota</taxon>
        <taxon>Chitinophagia</taxon>
        <taxon>Chitinophagales</taxon>
        <taxon>Chitinophagaceae</taxon>
        <taxon>Chitinophaga</taxon>
    </lineage>
</organism>
<keyword evidence="2" id="KW-0560">Oxidoreductase</keyword>
<dbReference type="PANTHER" id="PTHR43899:SF13">
    <property type="entry name" value="RH59310P"/>
    <property type="match status" value="1"/>
</dbReference>
<dbReference type="PRINTS" id="PR00081">
    <property type="entry name" value="GDHRDH"/>
</dbReference>